<evidence type="ECO:0000256" key="1">
    <source>
        <dbReference type="HAMAP-Rule" id="MF_00861"/>
    </source>
</evidence>
<feature type="binding site" evidence="1">
    <location>
        <position position="193"/>
    </location>
    <ligand>
        <name>substrate</name>
    </ligand>
</feature>
<sequence>MNLTVTLSNQRYNFNTVKEVLAKANEVKSGDQLAGIAASSTAERVAAKIVLSQLTLKDVYENPAVPYDQDEVTRLIIDDLDSTVFQQIQNWTLEQLREWLLAPTTDSAMIHAISGGLTAEMIAGVCKLMTNLDLISVAKKIHNEKTANTTIGRPGTFSSRLQPNHPSDDLRGIMAATMEGLSMGIGDAVIGLNPVNDTVDNLTRILTTFHDFCETWQVPTQTCVLGHVTTQMKAIEQGAPAGLIFQSIAGSEKANTAFGINRQLIEEANQLGHEQLHNSGPNVMYFETGQGSELSAEANFGADQVTMEARCYGFARHFDPFIVNTVVGFIGPEYLYDAKQVTRAGLEDHFMGKLSGLAMGCDVCYTNHMQADQNDIENLAMLLANAGCTYIMGVPQADDVMLNYQSTGYQETATIRELLNLRPIPEFDAWLERLGLSHDGHLTSKAGDASVFLTKEAVK</sequence>
<dbReference type="GO" id="GO:0031419">
    <property type="term" value="F:cobalamin binding"/>
    <property type="evidence" value="ECO:0007669"/>
    <property type="project" value="UniProtKB-UniRule"/>
</dbReference>
<accession>A0A0R2FG86</accession>
<evidence type="ECO:0000313" key="3">
    <source>
        <dbReference type="Proteomes" id="UP000051442"/>
    </source>
</evidence>
<dbReference type="InterPro" id="IPR013785">
    <property type="entry name" value="Aldolase_TIM"/>
</dbReference>
<dbReference type="InterPro" id="IPR044939">
    <property type="entry name" value="EutB_dom_2_sf"/>
</dbReference>
<gene>
    <name evidence="1" type="primary">eutB</name>
    <name evidence="2" type="ORF">FD14_GL000452</name>
</gene>
<dbReference type="EC" id="4.3.1.7" evidence="1"/>
<feature type="binding site" evidence="1">
    <location>
        <position position="194"/>
    </location>
    <ligand>
        <name>adenosylcob(III)alamin</name>
        <dbReference type="ChEBI" id="CHEBI:18408"/>
    </ligand>
</feature>
<dbReference type="NCBIfam" id="NF011649">
    <property type="entry name" value="PRK15067.1"/>
    <property type="match status" value="1"/>
</dbReference>
<comment type="similarity">
    <text evidence="1">Belongs to the EutB family.</text>
</comment>
<evidence type="ECO:0000313" key="2">
    <source>
        <dbReference type="EMBL" id="KRN24981.1"/>
    </source>
</evidence>
<dbReference type="GO" id="GO:0005829">
    <property type="term" value="C:cytosol"/>
    <property type="evidence" value="ECO:0007669"/>
    <property type="project" value="TreeGrafter"/>
</dbReference>
<dbReference type="GO" id="GO:0031471">
    <property type="term" value="C:ethanolamine degradation polyhedral organelle"/>
    <property type="evidence" value="ECO:0007669"/>
    <property type="project" value="UniProtKB-UniRule"/>
</dbReference>
<dbReference type="InterPro" id="IPR044941">
    <property type="entry name" value="EutB_N_sf"/>
</dbReference>
<dbReference type="PATRIC" id="fig|1423804.4.peg.489"/>
<keyword evidence="1 2" id="KW-0456">Lyase</keyword>
<protein>
    <recommendedName>
        <fullName evidence="1">Ethanolamine ammonia-lyase large subunit</fullName>
        <shortName evidence="1">EAL large subunit</shortName>
        <ecNumber evidence="1">4.3.1.7</ecNumber>
    </recommendedName>
</protein>
<keyword evidence="1" id="KW-0170">Cobalt</keyword>
<dbReference type="PIRSF" id="PIRSF018788">
    <property type="entry name" value="EutB"/>
    <property type="match status" value="1"/>
</dbReference>
<feature type="binding site" evidence="1">
    <location>
        <position position="295"/>
    </location>
    <ligand>
        <name>adenosylcob(III)alamin</name>
        <dbReference type="ChEBI" id="CHEBI:18408"/>
    </ligand>
</feature>
<dbReference type="OrthoDB" id="9770909at2"/>
<dbReference type="GO" id="GO:0006520">
    <property type="term" value="P:amino acid metabolic process"/>
    <property type="evidence" value="ECO:0007669"/>
    <property type="project" value="InterPro"/>
</dbReference>
<dbReference type="AlphaFoldDB" id="A0A0R2FG86"/>
<comment type="catalytic activity">
    <reaction evidence="1">
        <text>ethanolamine = acetaldehyde + NH4(+)</text>
        <dbReference type="Rhea" id="RHEA:15313"/>
        <dbReference type="ChEBI" id="CHEBI:15343"/>
        <dbReference type="ChEBI" id="CHEBI:28938"/>
        <dbReference type="ChEBI" id="CHEBI:57603"/>
        <dbReference type="EC" id="4.3.1.7"/>
    </reaction>
</comment>
<reference evidence="2 3" key="1">
    <citation type="journal article" date="2015" name="Genome Announc.">
        <title>Expanding the biotechnology potential of lactobacilli through comparative genomics of 213 strains and associated genera.</title>
        <authorList>
            <person name="Sun Z."/>
            <person name="Harris H.M."/>
            <person name="McCann A."/>
            <person name="Guo C."/>
            <person name="Argimon S."/>
            <person name="Zhang W."/>
            <person name="Yang X."/>
            <person name="Jeffery I.B."/>
            <person name="Cooney J.C."/>
            <person name="Kagawa T.F."/>
            <person name="Liu W."/>
            <person name="Song Y."/>
            <person name="Salvetti E."/>
            <person name="Wrobel A."/>
            <person name="Rasinkangas P."/>
            <person name="Parkhill J."/>
            <person name="Rea M.C."/>
            <person name="O'Sullivan O."/>
            <person name="Ritari J."/>
            <person name="Douillard F.P."/>
            <person name="Paul Ross R."/>
            <person name="Yang R."/>
            <person name="Briner A.E."/>
            <person name="Felis G.E."/>
            <person name="de Vos W.M."/>
            <person name="Barrangou R."/>
            <person name="Klaenhammer T.R."/>
            <person name="Caufield P.W."/>
            <person name="Cui Y."/>
            <person name="Zhang H."/>
            <person name="O'Toole P.W."/>
        </authorList>
    </citation>
    <scope>NUCLEOTIDE SEQUENCE [LARGE SCALE GENOMIC DNA]</scope>
    <source>
        <strain evidence="2 3">DSM 23365</strain>
    </source>
</reference>
<dbReference type="STRING" id="1423804.FD14_GL000452"/>
<dbReference type="HAMAP" id="MF_00861">
    <property type="entry name" value="EutB"/>
    <property type="match status" value="1"/>
</dbReference>
<dbReference type="Proteomes" id="UP000051442">
    <property type="component" value="Unassembled WGS sequence"/>
</dbReference>
<keyword evidence="1" id="KW-0846">Cobalamin</keyword>
<dbReference type="GO" id="GO:0009350">
    <property type="term" value="C:ethanolamine ammonia-lyase complex"/>
    <property type="evidence" value="ECO:0007669"/>
    <property type="project" value="UniProtKB-UniRule"/>
</dbReference>
<keyword evidence="1" id="KW-1283">Bacterial microcompartment</keyword>
<dbReference type="PANTHER" id="PTHR39329:SF1">
    <property type="entry name" value="ETHANOLAMINE AMMONIA-LYASE LARGE SUBUNIT"/>
    <property type="match status" value="1"/>
</dbReference>
<dbReference type="GO" id="GO:0008851">
    <property type="term" value="F:ethanolamine ammonia-lyase activity"/>
    <property type="evidence" value="ECO:0007669"/>
    <property type="project" value="UniProtKB-UniRule"/>
</dbReference>
<comment type="subcellular location">
    <subcellularLocation>
        <location evidence="1">Bacterial microcompartment</location>
    </subcellularLocation>
</comment>
<name>A0A0R2FG86_9LACO</name>
<dbReference type="RefSeq" id="WP_057151852.1">
    <property type="nucleotide sequence ID" value="NZ_AYZM01000079.1"/>
</dbReference>
<dbReference type="Pfam" id="PF06751">
    <property type="entry name" value="EutB"/>
    <property type="match status" value="1"/>
</dbReference>
<dbReference type="InterPro" id="IPR010628">
    <property type="entry name" value="EutB"/>
</dbReference>
<proteinExistence type="inferred from homology"/>
<comment type="pathway">
    <text evidence="1">Amine and polyamine degradation; ethanolamine degradation.</text>
</comment>
<dbReference type="PANTHER" id="PTHR39329">
    <property type="entry name" value="ETHANOLAMINE AMMONIA-LYASE HEAVY CHAIN"/>
    <property type="match status" value="1"/>
</dbReference>
<comment type="subunit">
    <text evidence="1">The basic unit is a heterodimer which dimerizes to form tetramers. The heterotetramers trimerize; 6 large subunits form a core ring with 6 small subunits projecting outwards.</text>
</comment>
<feature type="binding site" evidence="1">
    <location>
        <position position="287"/>
    </location>
    <ligand>
        <name>substrate</name>
    </ligand>
</feature>
<dbReference type="FunFam" id="3.20.20.70:FF:000055">
    <property type="entry name" value="Ethanolamine ammonia-lyase heavy chain"/>
    <property type="match status" value="1"/>
</dbReference>
<dbReference type="Gene3D" id="1.10.220.70">
    <property type="entry name" value="lyase"/>
    <property type="match status" value="1"/>
</dbReference>
<comment type="cofactor">
    <cofactor evidence="1">
        <name>adenosylcob(III)alamin</name>
        <dbReference type="ChEBI" id="CHEBI:18408"/>
    </cofactor>
    <text evidence="1">Binds between the large and small subunits.</text>
</comment>
<organism evidence="2 3">
    <name type="scientific">Secundilactobacillus similis DSM 23365 = JCM 2765</name>
    <dbReference type="NCBI Taxonomy" id="1423804"/>
    <lineage>
        <taxon>Bacteria</taxon>
        <taxon>Bacillati</taxon>
        <taxon>Bacillota</taxon>
        <taxon>Bacilli</taxon>
        <taxon>Lactobacillales</taxon>
        <taxon>Lactobacillaceae</taxon>
        <taxon>Secundilactobacillus</taxon>
    </lineage>
</organism>
<comment type="caution">
    <text evidence="2">The sequence shown here is derived from an EMBL/GenBank/DDBJ whole genome shotgun (WGS) entry which is preliminary data.</text>
</comment>
<feature type="binding site" evidence="1">
    <location>
        <position position="401"/>
    </location>
    <ligand>
        <name>adenosylcob(III)alamin</name>
        <dbReference type="ChEBI" id="CHEBI:18408"/>
    </ligand>
</feature>
<dbReference type="Gene3D" id="2.30.170.30">
    <property type="entry name" value="ethanolamine ammonia-lyase heavy chain domain like"/>
    <property type="match status" value="1"/>
</dbReference>
<feature type="binding site" evidence="1">
    <location>
        <position position="362"/>
    </location>
    <ligand>
        <name>substrate</name>
    </ligand>
</feature>
<dbReference type="GO" id="GO:0046336">
    <property type="term" value="P:ethanolamine catabolic process"/>
    <property type="evidence" value="ECO:0007669"/>
    <property type="project" value="UniProtKB-UniRule"/>
</dbReference>
<keyword evidence="3" id="KW-1185">Reference proteome</keyword>
<dbReference type="Gene3D" id="3.20.20.70">
    <property type="entry name" value="Aldolase class I"/>
    <property type="match status" value="1"/>
</dbReference>
<comment type="function">
    <text evidence="1">Catalyzes the deamination of various vicinal amino-alcohols to oxo compounds. Allows this organism to utilize ethanolamine as the sole source of nitrogen and carbon in the presence of vitamin B12.</text>
</comment>
<feature type="binding site" evidence="1">
    <location>
        <begin position="160"/>
        <end position="162"/>
    </location>
    <ligand>
        <name>substrate</name>
    </ligand>
</feature>
<dbReference type="EMBL" id="AYZM01000079">
    <property type="protein sequence ID" value="KRN24981.1"/>
    <property type="molecule type" value="Genomic_DNA"/>
</dbReference>
<feature type="binding site" evidence="1">
    <location>
        <position position="246"/>
    </location>
    <ligand>
        <name>adenosylcob(III)alamin</name>
        <dbReference type="ChEBI" id="CHEBI:18408"/>
    </ligand>
</feature>
<dbReference type="UniPathway" id="UPA00560"/>